<proteinExistence type="predicted"/>
<dbReference type="CDD" id="cd04216">
    <property type="entry name" value="Phytocyanin"/>
    <property type="match status" value="1"/>
</dbReference>
<dbReference type="FunFam" id="2.60.40.420:FF:000003">
    <property type="entry name" value="Blue copper"/>
    <property type="match status" value="1"/>
</dbReference>
<dbReference type="InterPro" id="IPR039391">
    <property type="entry name" value="Phytocyanin-like"/>
</dbReference>
<keyword evidence="4" id="KW-0186">Copper</keyword>
<dbReference type="PANTHER" id="PTHR33021:SF70">
    <property type="entry name" value="PHYTOCYANIN DOMAIN-CONTAINING PROTEIN"/>
    <property type="match status" value="1"/>
</dbReference>
<keyword evidence="6" id="KW-0472">Membrane</keyword>
<evidence type="ECO:0000256" key="5">
    <source>
        <dbReference type="ARBA" id="ARBA00023180"/>
    </source>
</evidence>
<evidence type="ECO:0000256" key="3">
    <source>
        <dbReference type="ARBA" id="ARBA00022982"/>
    </source>
</evidence>
<reference evidence="9" key="1">
    <citation type="journal article" date="2020" name="Nat. Commun.">
        <title>Genome sequence of the cluster root forming white lupin.</title>
        <authorList>
            <person name="Hufnagel B."/>
            <person name="Marques A."/>
            <person name="Soriano A."/>
            <person name="Marques L."/>
            <person name="Divol F."/>
            <person name="Doumas P."/>
            <person name="Sallet E."/>
            <person name="Mancinotti D."/>
            <person name="Carrere S."/>
            <person name="Marande W."/>
            <person name="Arribat S."/>
            <person name="Keller J."/>
            <person name="Huneau C."/>
            <person name="Blein T."/>
            <person name="Aime D."/>
            <person name="Laguerre M."/>
            <person name="Taylor J."/>
            <person name="Schubert V."/>
            <person name="Nelson M."/>
            <person name="Geu-Flores F."/>
            <person name="Crespi M."/>
            <person name="Gallardo-Guerrero K."/>
            <person name="Delaux P.-M."/>
            <person name="Salse J."/>
            <person name="Berges H."/>
            <person name="Guyot R."/>
            <person name="Gouzy J."/>
            <person name="Peret B."/>
        </authorList>
    </citation>
    <scope>NUCLEOTIDE SEQUENCE [LARGE SCALE GENOMIC DNA]</scope>
    <source>
        <strain evidence="9">cv. Amiga</strain>
    </source>
</reference>
<evidence type="ECO:0000256" key="2">
    <source>
        <dbReference type="ARBA" id="ARBA00022723"/>
    </source>
</evidence>
<comment type="caution">
    <text evidence="8">The sequence shown here is derived from an EMBL/GenBank/DDBJ whole genome shotgun (WGS) entry which is preliminary data.</text>
</comment>
<evidence type="ECO:0000256" key="1">
    <source>
        <dbReference type="ARBA" id="ARBA00022448"/>
    </source>
</evidence>
<keyword evidence="2" id="KW-0479">Metal-binding</keyword>
<dbReference type="Gene3D" id="2.60.40.420">
    <property type="entry name" value="Cupredoxins - blue copper proteins"/>
    <property type="match status" value="1"/>
</dbReference>
<dbReference type="GO" id="GO:0005886">
    <property type="term" value="C:plasma membrane"/>
    <property type="evidence" value="ECO:0007669"/>
    <property type="project" value="TreeGrafter"/>
</dbReference>
<dbReference type="GO" id="GO:0046872">
    <property type="term" value="F:metal ion binding"/>
    <property type="evidence" value="ECO:0007669"/>
    <property type="project" value="UniProtKB-KW"/>
</dbReference>
<keyword evidence="5" id="KW-0325">Glycoprotein</keyword>
<evidence type="ECO:0000256" key="6">
    <source>
        <dbReference type="SAM" id="Phobius"/>
    </source>
</evidence>
<evidence type="ECO:0000313" key="9">
    <source>
        <dbReference type="Proteomes" id="UP000447434"/>
    </source>
</evidence>
<protein>
    <submittedName>
        <fullName evidence="8">Putative cupredoxin</fullName>
    </submittedName>
</protein>
<keyword evidence="3" id="KW-0249">Electron transport</keyword>
<dbReference type="PANTHER" id="PTHR33021">
    <property type="entry name" value="BLUE COPPER PROTEIN"/>
    <property type="match status" value="1"/>
</dbReference>
<keyword evidence="6" id="KW-1133">Transmembrane helix</keyword>
<name>A0A6A4NQ91_LUPAL</name>
<dbReference type="SUPFAM" id="SSF49503">
    <property type="entry name" value="Cupredoxins"/>
    <property type="match status" value="1"/>
</dbReference>
<dbReference type="InterPro" id="IPR003245">
    <property type="entry name" value="Phytocyanin_dom"/>
</dbReference>
<evidence type="ECO:0000313" key="8">
    <source>
        <dbReference type="EMBL" id="KAE9589794.1"/>
    </source>
</evidence>
<keyword evidence="1" id="KW-0813">Transport</keyword>
<accession>A0A6A4NQ91</accession>
<feature type="transmembrane region" description="Helical" evidence="6">
    <location>
        <begin position="12"/>
        <end position="34"/>
    </location>
</feature>
<feature type="domain" description="Phytocyanin" evidence="7">
    <location>
        <begin position="30"/>
        <end position="128"/>
    </location>
</feature>
<sequence>MLHKFINMVKMLLVYYFLIFAFPIITCSATTYIVGDSSGWDISTNLDTWVADKKFKIGDSLTFQYSSSYSVDEVTRENYYTCNTTNILKSYGNRNTTVTLTRGGDWYFVCGNQLYCLGGMKLHVHVEGDKAFSPAPAPNVVFGSNQKTNAVLVPQSPSSKKSTQFSKGAINCGRNDALYLIYIVLLANVFLGIVDLII</sequence>
<dbReference type="InterPro" id="IPR008972">
    <property type="entry name" value="Cupredoxin"/>
</dbReference>
<keyword evidence="9" id="KW-1185">Reference proteome</keyword>
<evidence type="ECO:0000256" key="4">
    <source>
        <dbReference type="ARBA" id="ARBA00023008"/>
    </source>
</evidence>
<dbReference type="OrthoDB" id="581242at2759"/>
<organism evidence="8 9">
    <name type="scientific">Lupinus albus</name>
    <name type="common">White lupine</name>
    <name type="synonym">Lupinus termis</name>
    <dbReference type="NCBI Taxonomy" id="3870"/>
    <lineage>
        <taxon>Eukaryota</taxon>
        <taxon>Viridiplantae</taxon>
        <taxon>Streptophyta</taxon>
        <taxon>Embryophyta</taxon>
        <taxon>Tracheophyta</taxon>
        <taxon>Spermatophyta</taxon>
        <taxon>Magnoliopsida</taxon>
        <taxon>eudicotyledons</taxon>
        <taxon>Gunneridae</taxon>
        <taxon>Pentapetalae</taxon>
        <taxon>rosids</taxon>
        <taxon>fabids</taxon>
        <taxon>Fabales</taxon>
        <taxon>Fabaceae</taxon>
        <taxon>Papilionoideae</taxon>
        <taxon>50 kb inversion clade</taxon>
        <taxon>genistoids sensu lato</taxon>
        <taxon>core genistoids</taxon>
        <taxon>Genisteae</taxon>
        <taxon>Lupinus</taxon>
    </lineage>
</organism>
<dbReference type="PROSITE" id="PS51485">
    <property type="entry name" value="PHYTOCYANIN"/>
    <property type="match status" value="1"/>
</dbReference>
<keyword evidence="6" id="KW-0812">Transmembrane</keyword>
<gene>
    <name evidence="8" type="ORF">Lalb_Chr21g0312711</name>
</gene>
<dbReference type="EMBL" id="WOCE01000021">
    <property type="protein sequence ID" value="KAE9589794.1"/>
    <property type="molecule type" value="Genomic_DNA"/>
</dbReference>
<evidence type="ECO:0000259" key="7">
    <source>
        <dbReference type="PROSITE" id="PS51485"/>
    </source>
</evidence>
<feature type="transmembrane region" description="Helical" evidence="6">
    <location>
        <begin position="177"/>
        <end position="197"/>
    </location>
</feature>
<dbReference type="AlphaFoldDB" id="A0A6A4NQ91"/>
<dbReference type="Pfam" id="PF02298">
    <property type="entry name" value="Cu_bind_like"/>
    <property type="match status" value="1"/>
</dbReference>
<dbReference type="Proteomes" id="UP000447434">
    <property type="component" value="Chromosome 21"/>
</dbReference>
<dbReference type="GO" id="GO:0009055">
    <property type="term" value="F:electron transfer activity"/>
    <property type="evidence" value="ECO:0007669"/>
    <property type="project" value="InterPro"/>
</dbReference>